<evidence type="ECO:0000313" key="3">
    <source>
        <dbReference type="Proteomes" id="UP000000305"/>
    </source>
</evidence>
<name>E9GSZ5_DAPPU</name>
<evidence type="ECO:0000313" key="2">
    <source>
        <dbReference type="EMBL" id="EFX77278.1"/>
    </source>
</evidence>
<feature type="region of interest" description="Disordered" evidence="1">
    <location>
        <begin position="39"/>
        <end position="70"/>
    </location>
</feature>
<sequence length="191" mass="21162">MFMRGTKTRTERIRVDGGGALAARLPQIVLSSARRSLSDFLEDGSDTSDTDSSKDWDGESQPSDKHHNNQDVNEEIKFLQVDEPTIEIVSPNKEEVEKDLLQQNMHAMCAGISSCETADHSSLFYTREVALVSSLNSNDQTGQMAQQAIEPTTSSAPSGIPAKSQLSTRKKHNSDRYKSMHSLIPKSFPHR</sequence>
<keyword evidence="3" id="KW-1185">Reference proteome</keyword>
<proteinExistence type="predicted"/>
<dbReference type="HOGENOM" id="CLU_1422824_0_0_1"/>
<gene>
    <name evidence="2" type="ORF">DAPPUDRAFT_321547</name>
</gene>
<dbReference type="Proteomes" id="UP000000305">
    <property type="component" value="Unassembled WGS sequence"/>
</dbReference>
<dbReference type="AlphaFoldDB" id="E9GSZ5"/>
<feature type="compositionally biased region" description="Acidic residues" evidence="1">
    <location>
        <begin position="40"/>
        <end position="49"/>
    </location>
</feature>
<dbReference type="KEGG" id="dpx:DAPPUDRAFT_321547"/>
<dbReference type="InParanoid" id="E9GSZ5"/>
<protein>
    <submittedName>
        <fullName evidence="2">Uncharacterized protein</fullName>
    </submittedName>
</protein>
<accession>E9GSZ5</accession>
<feature type="region of interest" description="Disordered" evidence="1">
    <location>
        <begin position="142"/>
        <end position="191"/>
    </location>
</feature>
<evidence type="ECO:0000256" key="1">
    <source>
        <dbReference type="SAM" id="MobiDB-lite"/>
    </source>
</evidence>
<feature type="compositionally biased region" description="Polar residues" evidence="1">
    <location>
        <begin position="142"/>
        <end position="157"/>
    </location>
</feature>
<feature type="compositionally biased region" description="Basic and acidic residues" evidence="1">
    <location>
        <begin position="51"/>
        <end position="70"/>
    </location>
</feature>
<reference evidence="2 3" key="1">
    <citation type="journal article" date="2011" name="Science">
        <title>The ecoresponsive genome of Daphnia pulex.</title>
        <authorList>
            <person name="Colbourne J.K."/>
            <person name="Pfrender M.E."/>
            <person name="Gilbert D."/>
            <person name="Thomas W.K."/>
            <person name="Tucker A."/>
            <person name="Oakley T.H."/>
            <person name="Tokishita S."/>
            <person name="Aerts A."/>
            <person name="Arnold G.J."/>
            <person name="Basu M.K."/>
            <person name="Bauer D.J."/>
            <person name="Caceres C.E."/>
            <person name="Carmel L."/>
            <person name="Casola C."/>
            <person name="Choi J.H."/>
            <person name="Detter J.C."/>
            <person name="Dong Q."/>
            <person name="Dusheyko S."/>
            <person name="Eads B.D."/>
            <person name="Frohlich T."/>
            <person name="Geiler-Samerotte K.A."/>
            <person name="Gerlach D."/>
            <person name="Hatcher P."/>
            <person name="Jogdeo S."/>
            <person name="Krijgsveld J."/>
            <person name="Kriventseva E.V."/>
            <person name="Kultz D."/>
            <person name="Laforsch C."/>
            <person name="Lindquist E."/>
            <person name="Lopez J."/>
            <person name="Manak J.R."/>
            <person name="Muller J."/>
            <person name="Pangilinan J."/>
            <person name="Patwardhan R.P."/>
            <person name="Pitluck S."/>
            <person name="Pritham E.J."/>
            <person name="Rechtsteiner A."/>
            <person name="Rho M."/>
            <person name="Rogozin I.B."/>
            <person name="Sakarya O."/>
            <person name="Salamov A."/>
            <person name="Schaack S."/>
            <person name="Shapiro H."/>
            <person name="Shiga Y."/>
            <person name="Skalitzky C."/>
            <person name="Smith Z."/>
            <person name="Souvorov A."/>
            <person name="Sung W."/>
            <person name="Tang Z."/>
            <person name="Tsuchiya D."/>
            <person name="Tu H."/>
            <person name="Vos H."/>
            <person name="Wang M."/>
            <person name="Wolf Y.I."/>
            <person name="Yamagata H."/>
            <person name="Yamada T."/>
            <person name="Ye Y."/>
            <person name="Shaw J.R."/>
            <person name="Andrews J."/>
            <person name="Crease T.J."/>
            <person name="Tang H."/>
            <person name="Lucas S.M."/>
            <person name="Robertson H.M."/>
            <person name="Bork P."/>
            <person name="Koonin E.V."/>
            <person name="Zdobnov E.M."/>
            <person name="Grigoriev I.V."/>
            <person name="Lynch M."/>
            <person name="Boore J.L."/>
        </authorList>
    </citation>
    <scope>NUCLEOTIDE SEQUENCE [LARGE SCALE GENOMIC DNA]</scope>
</reference>
<organism evidence="2 3">
    <name type="scientific">Daphnia pulex</name>
    <name type="common">Water flea</name>
    <dbReference type="NCBI Taxonomy" id="6669"/>
    <lineage>
        <taxon>Eukaryota</taxon>
        <taxon>Metazoa</taxon>
        <taxon>Ecdysozoa</taxon>
        <taxon>Arthropoda</taxon>
        <taxon>Crustacea</taxon>
        <taxon>Branchiopoda</taxon>
        <taxon>Diplostraca</taxon>
        <taxon>Cladocera</taxon>
        <taxon>Anomopoda</taxon>
        <taxon>Daphniidae</taxon>
        <taxon>Daphnia</taxon>
    </lineage>
</organism>
<dbReference type="EMBL" id="GL732563">
    <property type="protein sequence ID" value="EFX77278.1"/>
    <property type="molecule type" value="Genomic_DNA"/>
</dbReference>